<evidence type="ECO:0000256" key="3">
    <source>
        <dbReference type="ARBA" id="ARBA00022737"/>
    </source>
</evidence>
<feature type="domain" description="Leucine-rich repeat-containing N-terminal plant-type" evidence="5">
    <location>
        <begin position="47"/>
        <end position="86"/>
    </location>
</feature>
<dbReference type="InterPro" id="IPR051848">
    <property type="entry name" value="PGIP"/>
</dbReference>
<dbReference type="RefSeq" id="XP_021853331.2">
    <property type="nucleotide sequence ID" value="XM_021997639.2"/>
</dbReference>
<evidence type="ECO:0000313" key="6">
    <source>
        <dbReference type="Proteomes" id="UP000813463"/>
    </source>
</evidence>
<sequence>MKAKYEKSSRNVYSCATCESSLILPHLRMLICFFFLVNSECSFVCHPKDKKALLEIKADMNNNNASTFSNWNPETDCCFWSNTVCDENGRVVMFIINDADDVVGRLSPAVGDLRYLQALRLWNLPNLTGSIPSTIAKLTRLQIFEITSNNMDGPIPDVFGHLKSLQQLFLVSNKFSGSIPSSLSLPSKLVYLELSGNNLTGPVPATFGSFKSNLTSLKLYDNQLSGPIPKALGAAKIQTLDLSNNHLSGDASFLFGSDFLYNISLSNNKFKFDFSNVDLPQGLVGLNIAHNKIYGSLPKQLGQLSLQSIDVSYNNLCGKIPTGRRLKMFSSALFSHNKCLCGVPLPACK</sequence>
<comment type="subcellular location">
    <subcellularLocation>
        <location evidence="1">Cell envelope</location>
    </subcellularLocation>
</comment>
<name>A0A9R0JZX3_SPIOL</name>
<reference evidence="7" key="2">
    <citation type="submission" date="2025-08" db="UniProtKB">
        <authorList>
            <consortium name="RefSeq"/>
        </authorList>
    </citation>
    <scope>IDENTIFICATION</scope>
    <source>
        <tissue evidence="7">Leaf</tissue>
    </source>
</reference>
<comment type="similarity">
    <text evidence="4">Belongs to the polygalacturonase-inhibiting protein family.</text>
</comment>
<dbReference type="InterPro" id="IPR001611">
    <property type="entry name" value="Leu-rich_rpt"/>
</dbReference>
<keyword evidence="3" id="KW-0677">Repeat</keyword>
<dbReference type="InterPro" id="IPR032675">
    <property type="entry name" value="LRR_dom_sf"/>
</dbReference>
<dbReference type="Proteomes" id="UP000813463">
    <property type="component" value="Chromosome 3"/>
</dbReference>
<dbReference type="PANTHER" id="PTHR48059:SF37">
    <property type="entry name" value="LEUCINE-RICH REPEAT PROTEIN FLOR 1-LIKE"/>
    <property type="match status" value="1"/>
</dbReference>
<dbReference type="KEGG" id="soe:110792820"/>
<reference evidence="6" key="1">
    <citation type="journal article" date="2021" name="Nat. Commun.">
        <title>Genomic analyses provide insights into spinach domestication and the genetic basis of agronomic traits.</title>
        <authorList>
            <person name="Cai X."/>
            <person name="Sun X."/>
            <person name="Xu C."/>
            <person name="Sun H."/>
            <person name="Wang X."/>
            <person name="Ge C."/>
            <person name="Zhang Z."/>
            <person name="Wang Q."/>
            <person name="Fei Z."/>
            <person name="Jiao C."/>
            <person name="Wang Q."/>
        </authorList>
    </citation>
    <scope>NUCLEOTIDE SEQUENCE [LARGE SCALE GENOMIC DNA]</scope>
    <source>
        <strain evidence="6">cv. Varoflay</strain>
    </source>
</reference>
<gene>
    <name evidence="7" type="primary">LOC110792820</name>
</gene>
<evidence type="ECO:0000256" key="1">
    <source>
        <dbReference type="ARBA" id="ARBA00004196"/>
    </source>
</evidence>
<accession>A0A9R0JZX3</accession>
<keyword evidence="2" id="KW-0433">Leucine-rich repeat</keyword>
<evidence type="ECO:0000313" key="7">
    <source>
        <dbReference type="RefSeq" id="XP_021853331.2"/>
    </source>
</evidence>
<protein>
    <submittedName>
        <fullName evidence="7">Polygalacturonase inhibitor 2-like isoform X1</fullName>
    </submittedName>
</protein>
<dbReference type="Pfam" id="PF13855">
    <property type="entry name" value="LRR_8"/>
    <property type="match status" value="1"/>
</dbReference>
<dbReference type="SUPFAM" id="SSF52058">
    <property type="entry name" value="L domain-like"/>
    <property type="match status" value="1"/>
</dbReference>
<organism evidence="6 7">
    <name type="scientific">Spinacia oleracea</name>
    <name type="common">Spinach</name>
    <dbReference type="NCBI Taxonomy" id="3562"/>
    <lineage>
        <taxon>Eukaryota</taxon>
        <taxon>Viridiplantae</taxon>
        <taxon>Streptophyta</taxon>
        <taxon>Embryophyta</taxon>
        <taxon>Tracheophyta</taxon>
        <taxon>Spermatophyta</taxon>
        <taxon>Magnoliopsida</taxon>
        <taxon>eudicotyledons</taxon>
        <taxon>Gunneridae</taxon>
        <taxon>Pentapetalae</taxon>
        <taxon>Caryophyllales</taxon>
        <taxon>Chenopodiaceae</taxon>
        <taxon>Chenopodioideae</taxon>
        <taxon>Anserineae</taxon>
        <taxon>Spinacia</taxon>
    </lineage>
</organism>
<proteinExistence type="inferred from homology"/>
<keyword evidence="6" id="KW-1185">Reference proteome</keyword>
<dbReference type="InterPro" id="IPR013210">
    <property type="entry name" value="LRR_N_plant-typ"/>
</dbReference>
<evidence type="ECO:0000256" key="4">
    <source>
        <dbReference type="ARBA" id="ARBA00038043"/>
    </source>
</evidence>
<dbReference type="Gene3D" id="3.80.10.10">
    <property type="entry name" value="Ribonuclease Inhibitor"/>
    <property type="match status" value="1"/>
</dbReference>
<dbReference type="PANTHER" id="PTHR48059">
    <property type="entry name" value="POLYGALACTURONASE INHIBITOR 1"/>
    <property type="match status" value="1"/>
</dbReference>
<dbReference type="AlphaFoldDB" id="A0A9R0JZX3"/>
<evidence type="ECO:0000256" key="2">
    <source>
        <dbReference type="ARBA" id="ARBA00022614"/>
    </source>
</evidence>
<dbReference type="GO" id="GO:0016020">
    <property type="term" value="C:membrane"/>
    <property type="evidence" value="ECO:0007669"/>
    <property type="project" value="UniProtKB-SubCell"/>
</dbReference>
<dbReference type="Pfam" id="PF08263">
    <property type="entry name" value="LRRNT_2"/>
    <property type="match status" value="1"/>
</dbReference>
<dbReference type="GeneID" id="110792820"/>
<dbReference type="Pfam" id="PF00560">
    <property type="entry name" value="LRR_1"/>
    <property type="match status" value="2"/>
</dbReference>
<evidence type="ECO:0000259" key="5">
    <source>
        <dbReference type="Pfam" id="PF08263"/>
    </source>
</evidence>